<dbReference type="GO" id="GO:0009425">
    <property type="term" value="C:bacterial-type flagellum basal body"/>
    <property type="evidence" value="ECO:0007669"/>
    <property type="project" value="InterPro"/>
</dbReference>
<dbReference type="GO" id="GO:0005886">
    <property type="term" value="C:plasma membrane"/>
    <property type="evidence" value="ECO:0007669"/>
    <property type="project" value="UniProtKB-SubCell"/>
</dbReference>
<dbReference type="Proteomes" id="UP000593892">
    <property type="component" value="Chromosome"/>
</dbReference>
<dbReference type="InterPro" id="IPR001543">
    <property type="entry name" value="FliN-like_C"/>
</dbReference>
<keyword evidence="4" id="KW-1003">Cell membrane</keyword>
<evidence type="ECO:0000256" key="3">
    <source>
        <dbReference type="ARBA" id="ARBA00021897"/>
    </source>
</evidence>
<dbReference type="PANTHER" id="PTHR43484:SF1">
    <property type="entry name" value="FLAGELLAR MOTOR SWITCH PROTEIN FLIN"/>
    <property type="match status" value="1"/>
</dbReference>
<dbReference type="EMBL" id="CP063849">
    <property type="protein sequence ID" value="QOY88857.1"/>
    <property type="molecule type" value="Genomic_DNA"/>
</dbReference>
<evidence type="ECO:0000313" key="9">
    <source>
        <dbReference type="EMBL" id="QOY88857.1"/>
    </source>
</evidence>
<protein>
    <recommendedName>
        <fullName evidence="3">Flagellar motor switch protein FliN</fullName>
    </recommendedName>
</protein>
<dbReference type="GO" id="GO:0006935">
    <property type="term" value="P:chemotaxis"/>
    <property type="evidence" value="ECO:0007669"/>
    <property type="project" value="UniProtKB-KW"/>
</dbReference>
<keyword evidence="6" id="KW-0283">Flagellar rotation</keyword>
<evidence type="ECO:0000256" key="7">
    <source>
        <dbReference type="ARBA" id="ARBA00023136"/>
    </source>
</evidence>
<dbReference type="SUPFAM" id="SSF101801">
    <property type="entry name" value="Surface presentation of antigens (SPOA)"/>
    <property type="match status" value="1"/>
</dbReference>
<dbReference type="PRINTS" id="PR00956">
    <property type="entry name" value="FLGMOTORFLIN"/>
</dbReference>
<gene>
    <name evidence="9" type="ORF">IRI77_02535</name>
</gene>
<evidence type="ECO:0000259" key="8">
    <source>
        <dbReference type="Pfam" id="PF01052"/>
    </source>
</evidence>
<dbReference type="GO" id="GO:0071973">
    <property type="term" value="P:bacterial-type flagellum-dependent cell motility"/>
    <property type="evidence" value="ECO:0007669"/>
    <property type="project" value="InterPro"/>
</dbReference>
<keyword evidence="9" id="KW-0966">Cell projection</keyword>
<feature type="domain" description="Flagellar motor switch protein FliN-like C-terminal" evidence="8">
    <location>
        <begin position="28"/>
        <end position="96"/>
    </location>
</feature>
<sequence length="126" mass="13277">MTPTGQALDGQIAPATVPGLWENEVEPLLDLDLPVSVRFGKVRMPLSQALELGDGSIVELDSRVDDPVEVLVHGKVVALGQLVVVDGYYGVEVTSLAGNGTARVPLEAVLNAGSGEADREEEMVQE</sequence>
<evidence type="ECO:0000256" key="2">
    <source>
        <dbReference type="ARBA" id="ARBA00009226"/>
    </source>
</evidence>
<keyword evidence="9" id="KW-0282">Flagellum</keyword>
<accession>A0A7S7NS97</accession>
<dbReference type="Pfam" id="PF01052">
    <property type="entry name" value="FliMN_C"/>
    <property type="match status" value="1"/>
</dbReference>
<dbReference type="Gene3D" id="2.30.330.10">
    <property type="entry name" value="SpoA-like"/>
    <property type="match status" value="1"/>
</dbReference>
<keyword evidence="5" id="KW-0145">Chemotaxis</keyword>
<evidence type="ECO:0000256" key="4">
    <source>
        <dbReference type="ARBA" id="ARBA00022475"/>
    </source>
</evidence>
<dbReference type="InterPro" id="IPR036429">
    <property type="entry name" value="SpoA-like_sf"/>
</dbReference>
<keyword evidence="9" id="KW-0969">Cilium</keyword>
<dbReference type="PANTHER" id="PTHR43484">
    <property type="match status" value="1"/>
</dbReference>
<dbReference type="InterPro" id="IPR051469">
    <property type="entry name" value="FliN/MopA/SpaO"/>
</dbReference>
<evidence type="ECO:0000256" key="6">
    <source>
        <dbReference type="ARBA" id="ARBA00022779"/>
    </source>
</evidence>
<dbReference type="GO" id="GO:0003774">
    <property type="term" value="F:cytoskeletal motor activity"/>
    <property type="evidence" value="ECO:0007669"/>
    <property type="project" value="InterPro"/>
</dbReference>
<comment type="subcellular location">
    <subcellularLocation>
        <location evidence="1">Cell membrane</location>
        <topology evidence="1">Peripheral membrane protein</topology>
        <orientation evidence="1">Cytoplasmic side</orientation>
    </subcellularLocation>
</comment>
<evidence type="ECO:0000313" key="10">
    <source>
        <dbReference type="Proteomes" id="UP000593892"/>
    </source>
</evidence>
<evidence type="ECO:0000256" key="5">
    <source>
        <dbReference type="ARBA" id="ARBA00022500"/>
    </source>
</evidence>
<keyword evidence="10" id="KW-1185">Reference proteome</keyword>
<comment type="similarity">
    <text evidence="2">Belongs to the FliN/MopA/SpaO family.</text>
</comment>
<proteinExistence type="inferred from homology"/>
<name>A0A7S7NS97_PALFE</name>
<organism evidence="9 10">
    <name type="scientific">Paludibaculum fermentans</name>
    <dbReference type="NCBI Taxonomy" id="1473598"/>
    <lineage>
        <taxon>Bacteria</taxon>
        <taxon>Pseudomonadati</taxon>
        <taxon>Acidobacteriota</taxon>
        <taxon>Terriglobia</taxon>
        <taxon>Bryobacterales</taxon>
        <taxon>Bryobacteraceae</taxon>
        <taxon>Paludibaculum</taxon>
    </lineage>
</organism>
<keyword evidence="7" id="KW-0472">Membrane</keyword>
<dbReference type="RefSeq" id="WP_194450520.1">
    <property type="nucleotide sequence ID" value="NZ_CP063849.1"/>
</dbReference>
<dbReference type="AlphaFoldDB" id="A0A7S7NS97"/>
<reference evidence="9 10" key="1">
    <citation type="submission" date="2020-10" db="EMBL/GenBank/DDBJ databases">
        <title>Complete genome sequence of Paludibaculum fermentans P105T, a facultatively anaerobic acidobacterium capable of dissimilatory Fe(III) reduction.</title>
        <authorList>
            <person name="Dedysh S.N."/>
            <person name="Beletsky A.V."/>
            <person name="Kulichevskaya I.S."/>
            <person name="Mardanov A.V."/>
            <person name="Ravin N.V."/>
        </authorList>
    </citation>
    <scope>NUCLEOTIDE SEQUENCE [LARGE SCALE GENOMIC DNA]</scope>
    <source>
        <strain evidence="9 10">P105</strain>
    </source>
</reference>
<evidence type="ECO:0000256" key="1">
    <source>
        <dbReference type="ARBA" id="ARBA00004413"/>
    </source>
</evidence>
<dbReference type="InterPro" id="IPR001172">
    <property type="entry name" value="FliN_T3SS_HrcQb"/>
</dbReference>
<dbReference type="KEGG" id="pfer:IRI77_02535"/>